<feature type="compositionally biased region" description="Basic and acidic residues" evidence="1">
    <location>
        <begin position="1"/>
        <end position="12"/>
    </location>
</feature>
<evidence type="ECO:0000313" key="2">
    <source>
        <dbReference type="EMBL" id="BBZ78178.1"/>
    </source>
</evidence>
<evidence type="ECO:0000256" key="1">
    <source>
        <dbReference type="SAM" id="MobiDB-lite"/>
    </source>
</evidence>
<dbReference type="AlphaFoldDB" id="A0A6N4WCC0"/>
<feature type="region of interest" description="Disordered" evidence="1">
    <location>
        <begin position="1"/>
        <end position="44"/>
    </location>
</feature>
<protein>
    <submittedName>
        <fullName evidence="2">Uncharacterized protein</fullName>
    </submittedName>
</protein>
<dbReference type="KEGG" id="many:MANY_35150"/>
<sequence>MGRAGVDSRIEQADDGMFDASLGVQGEGGEADHPGMTWAKAGGLDVNDDPALPRLGGWSAPGVAHPVRMARTPDSARYIAPCRALHLRSA</sequence>
<proteinExistence type="predicted"/>
<dbReference type="EMBL" id="AP022620">
    <property type="protein sequence ID" value="BBZ78178.1"/>
    <property type="molecule type" value="Genomic_DNA"/>
</dbReference>
<keyword evidence="3" id="KW-1185">Reference proteome</keyword>
<name>A0A6N4WCC0_9MYCO</name>
<reference evidence="2 3" key="1">
    <citation type="journal article" date="2019" name="Emerg. Microbes Infect.">
        <title>Comprehensive subspecies identification of 175 nontuberculous mycobacteria species based on 7547 genomic profiles.</title>
        <authorList>
            <person name="Matsumoto Y."/>
            <person name="Kinjo T."/>
            <person name="Motooka D."/>
            <person name="Nabeya D."/>
            <person name="Jung N."/>
            <person name="Uechi K."/>
            <person name="Horii T."/>
            <person name="Iida T."/>
            <person name="Fujita J."/>
            <person name="Nakamura S."/>
        </authorList>
    </citation>
    <scope>NUCLEOTIDE SEQUENCE [LARGE SCALE GENOMIC DNA]</scope>
    <source>
        <strain evidence="2 3">JCM 30275</strain>
    </source>
</reference>
<evidence type="ECO:0000313" key="3">
    <source>
        <dbReference type="Proteomes" id="UP000467249"/>
    </source>
</evidence>
<accession>A0A6N4WCC0</accession>
<dbReference type="Proteomes" id="UP000467249">
    <property type="component" value="Chromosome"/>
</dbReference>
<organism evidence="2 3">
    <name type="scientific">Mycolicibacterium anyangense</name>
    <dbReference type="NCBI Taxonomy" id="1431246"/>
    <lineage>
        <taxon>Bacteria</taxon>
        <taxon>Bacillati</taxon>
        <taxon>Actinomycetota</taxon>
        <taxon>Actinomycetes</taxon>
        <taxon>Mycobacteriales</taxon>
        <taxon>Mycobacteriaceae</taxon>
        <taxon>Mycolicibacterium</taxon>
    </lineage>
</organism>
<gene>
    <name evidence="2" type="ORF">MANY_35150</name>
</gene>